<dbReference type="Proteomes" id="UP000092321">
    <property type="component" value="Unassembled WGS sequence"/>
</dbReference>
<feature type="compositionally biased region" description="Acidic residues" evidence="1">
    <location>
        <begin position="187"/>
        <end position="204"/>
    </location>
</feature>
<evidence type="ECO:0000313" key="2">
    <source>
        <dbReference type="EMBL" id="OBA24932.1"/>
    </source>
</evidence>
<feature type="compositionally biased region" description="Low complexity" evidence="1">
    <location>
        <begin position="220"/>
        <end position="230"/>
    </location>
</feature>
<reference evidence="3" key="1">
    <citation type="journal article" date="2016" name="Proc. Natl. Acad. Sci. U.S.A.">
        <title>Comparative genomics of biotechnologically important yeasts.</title>
        <authorList>
            <person name="Riley R."/>
            <person name="Haridas S."/>
            <person name="Wolfe K.H."/>
            <person name="Lopes M.R."/>
            <person name="Hittinger C.T."/>
            <person name="Goeker M."/>
            <person name="Salamov A.A."/>
            <person name="Wisecaver J.H."/>
            <person name="Long T.M."/>
            <person name="Calvey C.H."/>
            <person name="Aerts A.L."/>
            <person name="Barry K.W."/>
            <person name="Choi C."/>
            <person name="Clum A."/>
            <person name="Coughlan A.Y."/>
            <person name="Deshpande S."/>
            <person name="Douglass A.P."/>
            <person name="Hanson S.J."/>
            <person name="Klenk H.-P."/>
            <person name="LaButti K.M."/>
            <person name="Lapidus A."/>
            <person name="Lindquist E.A."/>
            <person name="Lipzen A.M."/>
            <person name="Meier-Kolthoff J.P."/>
            <person name="Ohm R.A."/>
            <person name="Otillar R.P."/>
            <person name="Pangilinan J.L."/>
            <person name="Peng Y."/>
            <person name="Rokas A."/>
            <person name="Rosa C.A."/>
            <person name="Scheuner C."/>
            <person name="Sibirny A.A."/>
            <person name="Slot J.C."/>
            <person name="Stielow J.B."/>
            <person name="Sun H."/>
            <person name="Kurtzman C.P."/>
            <person name="Blackwell M."/>
            <person name="Grigoriev I.V."/>
            <person name="Jeffries T.W."/>
        </authorList>
    </citation>
    <scope>NUCLEOTIDE SEQUENCE [LARGE SCALE GENOMIC DNA]</scope>
    <source>
        <strain evidence="3">NRRL Y-1626</strain>
    </source>
</reference>
<feature type="compositionally biased region" description="Low complexity" evidence="1">
    <location>
        <begin position="142"/>
        <end position="165"/>
    </location>
</feature>
<feature type="region of interest" description="Disordered" evidence="1">
    <location>
        <begin position="89"/>
        <end position="256"/>
    </location>
</feature>
<comment type="caution">
    <text evidence="2">The sequence shown here is derived from an EMBL/GenBank/DDBJ whole genome shotgun (WGS) entry which is preliminary data.</text>
</comment>
<protein>
    <submittedName>
        <fullName evidence="2">Uncharacterized protein</fullName>
    </submittedName>
</protein>
<name>A0A1B7T886_9ASCO</name>
<feature type="compositionally biased region" description="Acidic residues" evidence="1">
    <location>
        <begin position="444"/>
        <end position="459"/>
    </location>
</feature>
<feature type="compositionally biased region" description="Acidic residues" evidence="1">
    <location>
        <begin position="579"/>
        <end position="618"/>
    </location>
</feature>
<evidence type="ECO:0000313" key="3">
    <source>
        <dbReference type="Proteomes" id="UP000092321"/>
    </source>
</evidence>
<gene>
    <name evidence="2" type="ORF">HANVADRAFT_4254</name>
</gene>
<keyword evidence="3" id="KW-1185">Reference proteome</keyword>
<sequence length="701" mass="80608">MKFKKSLSKIDIKYFRIKNIQPVIVRDFINSGSDAENYSEYKMLISILKKAVDAVDYMAGKKGYSNTLEMSSNNKFKKHIQLPKTLLNELGDSSGHQDDQHYKVNSFGQTNNNNMKRKFQGKNITRKERRKQERQDKKRKINPNNKNNSNTQQKNKTVNNKNLSKQNKKNDSGDVETKEELNIPTDDSLDSDDFDEFDENDLTPEEWKELRSLEGHKESGSSSSSSSSSESESESSESDSDFETETNDIKPKKLLLKPTLKQKLAKKVISRNSKKHVSFNKKIMEKLIPARPNYGELPASSEDDEDEYYEEDYDIDDEDEDDNEDDNSYLDQLALSNSDEEDSENEEEKDESYLDQLALSESEEEEEVEGEKEMTVEETMAALKAAKEQKQQKQSKSSEEDDFDEDDSEGDYSEEEEKEEMTVEETMAALKAAKEKKQQKQVESSEEEDYSEKEEEEEKEMTVEETMAALKAVKEAKNKNKETPKTSKSSKTTKKEDPEEDFVPYEDPESDEDERNIKYYAKKLNMGKKSKKLRALDEYDAIGGLLEGLDFFDNYGENLGEYGDLAIKDGANDISSSESDSDSEDESDSEEDDDDVVVVDEEGDDEVYDEFDENDLTPEEWAQLRELEDSEMDYSEQSDEEEEKPKKKKKKSSKKKENLYGLDTQLDDEDQLAIASLENDMSNVDPQLTKDVKTLFNKLSE</sequence>
<feature type="non-terminal residue" evidence="2">
    <location>
        <position position="701"/>
    </location>
</feature>
<dbReference type="AlphaFoldDB" id="A0A1B7T886"/>
<feature type="compositionally biased region" description="Acidic residues" evidence="1">
    <location>
        <begin position="231"/>
        <end position="246"/>
    </location>
</feature>
<feature type="compositionally biased region" description="Acidic residues" evidence="1">
    <location>
        <begin position="361"/>
        <end position="370"/>
    </location>
</feature>
<organism evidence="2 3">
    <name type="scientific">Hanseniaspora valbyensis NRRL Y-1626</name>
    <dbReference type="NCBI Taxonomy" id="766949"/>
    <lineage>
        <taxon>Eukaryota</taxon>
        <taxon>Fungi</taxon>
        <taxon>Dikarya</taxon>
        <taxon>Ascomycota</taxon>
        <taxon>Saccharomycotina</taxon>
        <taxon>Saccharomycetes</taxon>
        <taxon>Saccharomycodales</taxon>
        <taxon>Saccharomycodaceae</taxon>
        <taxon>Hanseniaspora</taxon>
    </lineage>
</organism>
<proteinExistence type="predicted"/>
<feature type="compositionally biased region" description="Acidic residues" evidence="1">
    <location>
        <begin position="498"/>
        <end position="514"/>
    </location>
</feature>
<feature type="compositionally biased region" description="Basic and acidic residues" evidence="1">
    <location>
        <begin position="168"/>
        <end position="181"/>
    </location>
</feature>
<accession>A0A1B7T886</accession>
<feature type="compositionally biased region" description="Acidic residues" evidence="1">
    <location>
        <begin position="338"/>
        <end position="350"/>
    </location>
</feature>
<feature type="region of interest" description="Disordered" evidence="1">
    <location>
        <begin position="569"/>
        <end position="664"/>
    </location>
</feature>
<dbReference type="EMBL" id="LXPE01000332">
    <property type="protein sequence ID" value="OBA24932.1"/>
    <property type="molecule type" value="Genomic_DNA"/>
</dbReference>
<feature type="region of interest" description="Disordered" evidence="1">
    <location>
        <begin position="285"/>
        <end position="515"/>
    </location>
</feature>
<feature type="compositionally biased region" description="Basic and acidic residues" evidence="1">
    <location>
        <begin position="472"/>
        <end position="485"/>
    </location>
</feature>
<evidence type="ECO:0000256" key="1">
    <source>
        <dbReference type="SAM" id="MobiDB-lite"/>
    </source>
</evidence>
<feature type="compositionally biased region" description="Acidic residues" evidence="1">
    <location>
        <begin position="301"/>
        <end position="328"/>
    </location>
</feature>
<feature type="compositionally biased region" description="Acidic residues" evidence="1">
    <location>
        <begin position="399"/>
        <end position="423"/>
    </location>
</feature>
<feature type="compositionally biased region" description="Acidic residues" evidence="1">
    <location>
        <begin position="628"/>
        <end position="642"/>
    </location>
</feature>
<feature type="compositionally biased region" description="Basic and acidic residues" evidence="1">
    <location>
        <begin position="205"/>
        <end position="219"/>
    </location>
</feature>